<dbReference type="Proteomes" id="UP000031737">
    <property type="component" value="Unassembled WGS sequence"/>
</dbReference>
<protein>
    <submittedName>
        <fullName evidence="2">Uncharacterized protein</fullName>
    </submittedName>
</protein>
<accession>A0A061IS62</accession>
<evidence type="ECO:0000313" key="2">
    <source>
        <dbReference type="EMBL" id="ESL05149.1"/>
    </source>
</evidence>
<reference evidence="2 3" key="1">
    <citation type="submission" date="2013-07" db="EMBL/GenBank/DDBJ databases">
        <authorList>
            <person name="Stoco P.H."/>
            <person name="Wagner G."/>
            <person name="Gerber A."/>
            <person name="Zaha A."/>
            <person name="Thompson C."/>
            <person name="Bartholomeu D.C."/>
            <person name="Luckemeyer D.D."/>
            <person name="Bahia D."/>
            <person name="Loreto E."/>
            <person name="Prestes E.B."/>
            <person name="Lima F.M."/>
            <person name="Rodrigues-Luiz G."/>
            <person name="Vallejo G.A."/>
            <person name="Filho J.F."/>
            <person name="Monteiro K.M."/>
            <person name="Tyler K.M."/>
            <person name="de Almeida L.G."/>
            <person name="Ortiz M.F."/>
            <person name="Siervo M.A."/>
            <person name="de Moraes M.H."/>
            <person name="Cunha O.L."/>
            <person name="Mendonca-Neto R."/>
            <person name="Silva R."/>
            <person name="Teixeira S.M."/>
            <person name="Murta S.M."/>
            <person name="Sincero T.C."/>
            <person name="Mendes T.A."/>
            <person name="Urmenyi T.P."/>
            <person name="Silva V.G."/>
            <person name="da Rocha W.D."/>
            <person name="Andersson B."/>
            <person name="Romanha A.J."/>
            <person name="Steindel M."/>
            <person name="de Vasconcelos A.T."/>
            <person name="Grisard E.C."/>
        </authorList>
    </citation>
    <scope>NUCLEOTIDE SEQUENCE [LARGE SCALE GENOMIC DNA]</scope>
    <source>
        <strain evidence="2 3">SC58</strain>
    </source>
</reference>
<dbReference type="VEuPathDB" id="TriTrypDB:TRSC58_07227"/>
<evidence type="ECO:0000256" key="1">
    <source>
        <dbReference type="SAM" id="MobiDB-lite"/>
    </source>
</evidence>
<evidence type="ECO:0000313" key="3">
    <source>
        <dbReference type="Proteomes" id="UP000031737"/>
    </source>
</evidence>
<feature type="compositionally biased region" description="Polar residues" evidence="1">
    <location>
        <begin position="138"/>
        <end position="153"/>
    </location>
</feature>
<sequence>MQGLTRPRSGGVLSMDLAHMLEAAAVAYTFASEDCHASTAAAALFPAVGNFSPEPCDGFGRLGGSWTYRHRQISLAVPTPLVFVCGSGQGRRAGVHVAPAKERRSAQERVLSANDGGTTETFSVFAAGLAGARGRPPNRSTAVTMATTNTDGV</sequence>
<feature type="region of interest" description="Disordered" evidence="1">
    <location>
        <begin position="133"/>
        <end position="153"/>
    </location>
</feature>
<comment type="caution">
    <text evidence="2">The sequence shown here is derived from an EMBL/GenBank/DDBJ whole genome shotgun (WGS) entry which is preliminary data.</text>
</comment>
<name>A0A061IS62_TRYRA</name>
<dbReference type="AlphaFoldDB" id="A0A061IS62"/>
<dbReference type="OrthoDB" id="10545741at2759"/>
<proteinExistence type="predicted"/>
<organism evidence="2 3">
    <name type="scientific">Trypanosoma rangeli SC58</name>
    <dbReference type="NCBI Taxonomy" id="429131"/>
    <lineage>
        <taxon>Eukaryota</taxon>
        <taxon>Discoba</taxon>
        <taxon>Euglenozoa</taxon>
        <taxon>Kinetoplastea</taxon>
        <taxon>Metakinetoplastina</taxon>
        <taxon>Trypanosomatida</taxon>
        <taxon>Trypanosomatidae</taxon>
        <taxon>Trypanosoma</taxon>
        <taxon>Herpetosoma</taxon>
    </lineage>
</organism>
<gene>
    <name evidence="2" type="ORF">TRSC58_07227</name>
</gene>
<dbReference type="EMBL" id="AUPL01007245">
    <property type="protein sequence ID" value="ESL05149.1"/>
    <property type="molecule type" value="Genomic_DNA"/>
</dbReference>
<keyword evidence="3" id="KW-1185">Reference proteome</keyword>